<evidence type="ECO:0000313" key="2">
    <source>
        <dbReference type="EMBL" id="GGD41464.1"/>
    </source>
</evidence>
<keyword evidence="3" id="KW-1185">Reference proteome</keyword>
<dbReference type="RefSeq" id="WP_188369192.1">
    <property type="nucleotide sequence ID" value="NZ_BMFH01000001.1"/>
</dbReference>
<dbReference type="InterPro" id="IPR036249">
    <property type="entry name" value="Thioredoxin-like_sf"/>
</dbReference>
<gene>
    <name evidence="2" type="primary">yyaL</name>
    <name evidence="2" type="ORF">GCM10011361_05680</name>
</gene>
<accession>A0ABQ1QTI9</accession>
<dbReference type="PANTHER" id="PTHR42899">
    <property type="entry name" value="SPERMATOGENESIS-ASSOCIATED PROTEIN 20"/>
    <property type="match status" value="1"/>
</dbReference>
<dbReference type="EMBL" id="BMFH01000001">
    <property type="protein sequence ID" value="GGD41464.1"/>
    <property type="molecule type" value="Genomic_DNA"/>
</dbReference>
<dbReference type="Gene3D" id="3.40.30.10">
    <property type="entry name" value="Glutaredoxin"/>
    <property type="match status" value="1"/>
</dbReference>
<feature type="domain" description="Spermatogenesis-associated protein 20-like TRX" evidence="1">
    <location>
        <begin position="37"/>
        <end position="190"/>
    </location>
</feature>
<evidence type="ECO:0000259" key="1">
    <source>
        <dbReference type="Pfam" id="PF03190"/>
    </source>
</evidence>
<dbReference type="SUPFAM" id="SSF52833">
    <property type="entry name" value="Thioredoxin-like"/>
    <property type="match status" value="1"/>
</dbReference>
<dbReference type="PANTHER" id="PTHR42899:SF1">
    <property type="entry name" value="SPERMATOGENESIS-ASSOCIATED PROTEIN 20"/>
    <property type="match status" value="1"/>
</dbReference>
<dbReference type="Proteomes" id="UP000625780">
    <property type="component" value="Unassembled WGS sequence"/>
</dbReference>
<dbReference type="InterPro" id="IPR004879">
    <property type="entry name" value="Ssp411-like_TRX"/>
</dbReference>
<dbReference type="Pfam" id="PF03190">
    <property type="entry name" value="Thioredox_DsbH"/>
    <property type="match status" value="1"/>
</dbReference>
<dbReference type="CDD" id="cd02955">
    <property type="entry name" value="SSP411"/>
    <property type="match status" value="1"/>
</dbReference>
<proteinExistence type="predicted"/>
<reference evidence="3" key="1">
    <citation type="journal article" date="2019" name="Int. J. Syst. Evol. Microbiol.">
        <title>The Global Catalogue of Microorganisms (GCM) 10K type strain sequencing project: providing services to taxonomists for standard genome sequencing and annotation.</title>
        <authorList>
            <consortium name="The Broad Institute Genomics Platform"/>
            <consortium name="The Broad Institute Genome Sequencing Center for Infectious Disease"/>
            <person name="Wu L."/>
            <person name="Ma J."/>
        </authorList>
    </citation>
    <scope>NUCLEOTIDE SEQUENCE [LARGE SCALE GENOMIC DNA]</scope>
    <source>
        <strain evidence="3">CGMCC 1.12606</strain>
    </source>
</reference>
<dbReference type="SUPFAM" id="SSF48208">
    <property type="entry name" value="Six-hairpin glycosidases"/>
    <property type="match status" value="1"/>
</dbReference>
<dbReference type="Gene3D" id="1.50.10.20">
    <property type="match status" value="1"/>
</dbReference>
<dbReference type="PROSITE" id="PS51257">
    <property type="entry name" value="PROKAR_LIPOPROTEIN"/>
    <property type="match status" value="1"/>
</dbReference>
<dbReference type="InterPro" id="IPR024705">
    <property type="entry name" value="Ssp411"/>
</dbReference>
<sequence length="705" mass="80251">MHRITRNFLFIFIISGLFVLGISCKDKAEKGEEHAYTNALVNESSPYLLQHAHNPVNWVPWSEEALEQAREEGKLIIVSIGYSSCHWCHVMEEETFEDEEVAELMNEHFISIKVDREERPDVDEVYMTAVQLMTGNGGWPLNVILLPNGKPLYGGTYHTKKQWMEVLNNVNTKYNEDKAGAENYADRVAKGVAEVNFIPRVTSETPLPEGYFDTALAPWKAQWDMQKGGDMGQQKFIVPIKLDFLLDYFRLEDDLEADVFVKNTLDKIIQGGIYDHVGGGFFRYSTDADWKVPHFEKMLYDNAQLLSIYSKAYAIYNEPAYKEVVEQTAAFLEREMKRKEGGYFAAIDADSEGVEGAFYTWKMQELKALLGSEFELFADYFSVSPAFAWEKDRYVLYKRKSDPDFAGEHNLSLSQLSTKTNKWEELLLQARGEREAPRKDDKIITSWNALLISGYLDAYKAFGAPSYLDRAKGIFETLRSDAYINGRLLHSFKTGSTREEGFLEDYAFLARASFGLFEVTLDTVYLDFTTGLMETIMSDFYDEASGMYEYNDSSALISKIIKVDDGVIPSANSVVAETLVKLGHLKYDKTYLERADEMIKTLSPRVSEAIVNYALWANLLLSQTRGFYEVVSVGNQAEALTTELHGQFIPNALVVGSSVASDLALFKDRFFENETLIYVCTNNTCKRPVKTTMEALQQLQDFRKN</sequence>
<comment type="caution">
    <text evidence="2">The sequence shown here is derived from an EMBL/GenBank/DDBJ whole genome shotgun (WGS) entry which is preliminary data.</text>
</comment>
<dbReference type="PIRSF" id="PIRSF006402">
    <property type="entry name" value="UCP006402_thioredoxin"/>
    <property type="match status" value="1"/>
</dbReference>
<name>A0ABQ1QTI9_9FLAO</name>
<dbReference type="InterPro" id="IPR008928">
    <property type="entry name" value="6-hairpin_glycosidase_sf"/>
</dbReference>
<dbReference type="Gene3D" id="1.50.10.10">
    <property type="match status" value="1"/>
</dbReference>
<dbReference type="InterPro" id="IPR012341">
    <property type="entry name" value="6hp_glycosidase-like_sf"/>
</dbReference>
<protein>
    <submittedName>
        <fullName evidence="2">Thioredoxin</fullName>
    </submittedName>
</protein>
<organism evidence="2 3">
    <name type="scientific">Muriicola marianensis</name>
    <dbReference type="NCBI Taxonomy" id="1324801"/>
    <lineage>
        <taxon>Bacteria</taxon>
        <taxon>Pseudomonadati</taxon>
        <taxon>Bacteroidota</taxon>
        <taxon>Flavobacteriia</taxon>
        <taxon>Flavobacteriales</taxon>
        <taxon>Flavobacteriaceae</taxon>
        <taxon>Muriicola</taxon>
    </lineage>
</organism>
<evidence type="ECO:0000313" key="3">
    <source>
        <dbReference type="Proteomes" id="UP000625780"/>
    </source>
</evidence>